<dbReference type="EMBL" id="CP065053">
    <property type="protein sequence ID" value="QPI53189.1"/>
    <property type="molecule type" value="Genomic_DNA"/>
</dbReference>
<dbReference type="Gene3D" id="3.40.50.2300">
    <property type="match status" value="1"/>
</dbReference>
<keyword evidence="2" id="KW-1185">Reference proteome</keyword>
<organism evidence="1 2">
    <name type="scientific">Massilia antarctica</name>
    <dbReference type="NCBI Taxonomy" id="2765360"/>
    <lineage>
        <taxon>Bacteria</taxon>
        <taxon>Pseudomonadati</taxon>
        <taxon>Pseudomonadota</taxon>
        <taxon>Betaproteobacteria</taxon>
        <taxon>Burkholderiales</taxon>
        <taxon>Oxalobacteraceae</taxon>
        <taxon>Telluria group</taxon>
        <taxon>Massilia</taxon>
    </lineage>
</organism>
<dbReference type="Proteomes" id="UP000662888">
    <property type="component" value="Chromosome"/>
</dbReference>
<evidence type="ECO:0000313" key="1">
    <source>
        <dbReference type="EMBL" id="QPI53189.1"/>
    </source>
</evidence>
<proteinExistence type="predicted"/>
<dbReference type="PANTHER" id="PTHR35271">
    <property type="entry name" value="ABC TRANSPORTER, SUBSTRATE-BINDING LIPOPROTEIN-RELATED"/>
    <property type="match status" value="1"/>
</dbReference>
<dbReference type="InterPro" id="IPR007487">
    <property type="entry name" value="ABC_transpt-TYRBP-like"/>
</dbReference>
<gene>
    <name evidence="1" type="ORF">IV454_09960</name>
</gene>
<evidence type="ECO:0000313" key="2">
    <source>
        <dbReference type="Proteomes" id="UP000662888"/>
    </source>
</evidence>
<sequence length="316" mass="34036">MPPWRGNDDGGGGGGGVLPAIALAIGLALSTSAGAAGVINPTASTDPTGFRFQIVTADDSGVTRRIADDLYKQLVPIFGGFRTELAQHRRMVYVAIGPVALRNVAARKCDCVVIAAFTSSQVWRSVTEALQPARVLSMTAIYAEPAPVDQLRLIELLYKRPVRVAAIVSSNTGFLKPTLQGIAEIEHYDPSEDINVVLNRIGKTEVLLAMPDRSVYNTENVRNILLSTYRHNQAVIGFSADMVMAGALATTYSTIEQINAQVADVANEFVATGELAPPQFPRYFSTVINEGVARSLDVAVDDAARHFSRRAPVRRQ</sequence>
<reference evidence="1 2" key="1">
    <citation type="submission" date="2020-11" db="EMBL/GenBank/DDBJ databases">
        <authorList>
            <person name="Sun Q."/>
        </authorList>
    </citation>
    <scope>NUCLEOTIDE SEQUENCE [LARGE SCALE GENOMIC DNA]</scope>
    <source>
        <strain evidence="1 2">P8398</strain>
    </source>
</reference>
<evidence type="ECO:0008006" key="3">
    <source>
        <dbReference type="Google" id="ProtNLM"/>
    </source>
</evidence>
<protein>
    <recommendedName>
        <fullName evidence="3">ABC transporter substrate-binding protein</fullName>
    </recommendedName>
</protein>
<dbReference type="PANTHER" id="PTHR35271:SF1">
    <property type="entry name" value="ABC TRANSPORTER, SUBSTRATE-BINDING LIPOPROTEIN"/>
    <property type="match status" value="1"/>
</dbReference>
<accession>A0AA48WKT0</accession>
<name>A0AA48WKT0_9BURK</name>